<dbReference type="GeneID" id="27315268"/>
<gene>
    <name evidence="2" type="ORF">PV09_07295</name>
</gene>
<dbReference type="EMBL" id="KN847556">
    <property type="protein sequence ID" value="KIW01253.1"/>
    <property type="molecule type" value="Genomic_DNA"/>
</dbReference>
<feature type="region of interest" description="Disordered" evidence="1">
    <location>
        <begin position="66"/>
        <end position="218"/>
    </location>
</feature>
<organism evidence="2 3">
    <name type="scientific">Verruconis gallopava</name>
    <dbReference type="NCBI Taxonomy" id="253628"/>
    <lineage>
        <taxon>Eukaryota</taxon>
        <taxon>Fungi</taxon>
        <taxon>Dikarya</taxon>
        <taxon>Ascomycota</taxon>
        <taxon>Pezizomycotina</taxon>
        <taxon>Dothideomycetes</taxon>
        <taxon>Pleosporomycetidae</taxon>
        <taxon>Venturiales</taxon>
        <taxon>Sympoventuriaceae</taxon>
        <taxon>Verruconis</taxon>
    </lineage>
</organism>
<protein>
    <submittedName>
        <fullName evidence="2">Uncharacterized protein</fullName>
    </submittedName>
</protein>
<reference evidence="2 3" key="1">
    <citation type="submission" date="2015-01" db="EMBL/GenBank/DDBJ databases">
        <title>The Genome Sequence of Ochroconis gallopava CBS43764.</title>
        <authorList>
            <consortium name="The Broad Institute Genomics Platform"/>
            <person name="Cuomo C."/>
            <person name="de Hoog S."/>
            <person name="Gorbushina A."/>
            <person name="Stielow B."/>
            <person name="Teixiera M."/>
            <person name="Abouelleil A."/>
            <person name="Chapman S.B."/>
            <person name="Priest M."/>
            <person name="Young S.K."/>
            <person name="Wortman J."/>
            <person name="Nusbaum C."/>
            <person name="Birren B."/>
        </authorList>
    </citation>
    <scope>NUCLEOTIDE SEQUENCE [LARGE SCALE GENOMIC DNA]</scope>
    <source>
        <strain evidence="2 3">CBS 43764</strain>
    </source>
</reference>
<feature type="compositionally biased region" description="Low complexity" evidence="1">
    <location>
        <begin position="87"/>
        <end position="102"/>
    </location>
</feature>
<evidence type="ECO:0000313" key="2">
    <source>
        <dbReference type="EMBL" id="KIW01253.1"/>
    </source>
</evidence>
<dbReference type="VEuPathDB" id="FungiDB:PV09_07295"/>
<feature type="compositionally biased region" description="Basic residues" evidence="1">
    <location>
        <begin position="159"/>
        <end position="169"/>
    </location>
</feature>
<dbReference type="AlphaFoldDB" id="A0A0D2A371"/>
<evidence type="ECO:0000313" key="3">
    <source>
        <dbReference type="Proteomes" id="UP000053259"/>
    </source>
</evidence>
<name>A0A0D2A371_9PEZI</name>
<keyword evidence="3" id="KW-1185">Reference proteome</keyword>
<feature type="compositionally biased region" description="Acidic residues" evidence="1">
    <location>
        <begin position="178"/>
        <end position="208"/>
    </location>
</feature>
<dbReference type="HOGENOM" id="CLU_1267771_0_0_1"/>
<sequence length="218" mass="24247">MADVDTNASFRRGHRRYQSVMAQQFSSQLDDLFNMDGGLDSLVHDVEAKRQSIFVQQRELEELQERIRQAEARLGGTSDEENDADSDASGSDGASRGSGKASESARTRAITSSARQPSIFAIRETKDEEEQPQVQPVAPAPAPAAPVAKVPAQDYVMVRRPRPAPRKHPRVDSHIEISEEEEEDEEDEEDDDEEDEGSSEEESSEEEAAPVRSPARRR</sequence>
<dbReference type="InParanoid" id="A0A0D2A371"/>
<evidence type="ECO:0000256" key="1">
    <source>
        <dbReference type="SAM" id="MobiDB-lite"/>
    </source>
</evidence>
<dbReference type="Proteomes" id="UP000053259">
    <property type="component" value="Unassembled WGS sequence"/>
</dbReference>
<accession>A0A0D2A371</accession>
<dbReference type="OrthoDB" id="5408734at2759"/>
<proteinExistence type="predicted"/>
<dbReference type="RefSeq" id="XP_016211122.1">
    <property type="nucleotide sequence ID" value="XM_016361046.1"/>
</dbReference>